<evidence type="ECO:0000313" key="3">
    <source>
        <dbReference type="EMBL" id="MFC3883974.1"/>
    </source>
</evidence>
<gene>
    <name evidence="3" type="ORF">ACFOU2_10935</name>
</gene>
<proteinExistence type="predicted"/>
<feature type="signal peptide" evidence="2">
    <location>
        <begin position="1"/>
        <end position="23"/>
    </location>
</feature>
<dbReference type="RefSeq" id="WP_377914982.1">
    <property type="nucleotide sequence ID" value="NZ_JBHRZT010000044.1"/>
</dbReference>
<dbReference type="EMBL" id="JBHRZT010000044">
    <property type="protein sequence ID" value="MFC3883974.1"/>
    <property type="molecule type" value="Genomic_DNA"/>
</dbReference>
<evidence type="ECO:0000256" key="1">
    <source>
        <dbReference type="SAM" id="MobiDB-lite"/>
    </source>
</evidence>
<sequence>MVLFKKRFMALATASALLFPVAAPNVLQTTAFASSSNVIKEADNVIVTKFDGKDGNWLTTKNPAQFAAATVYGNIGLAPYNWGDPKAGSGWHHMYKPAEVTGVQVNGMFDDAKFVIRVPDNWNGKLVVAGIPATRNETSTDLLFSDFVLAKGYAFAAIDKGTQGESDPDDPFAKVKNALVSEDDSIIEWNERFRQVTKAAQNYLIKNYPQKLIKADDKHNPARKLITKHHKVPTYAMGISNGGYVVRYALEHDGPKKTGEPALFDGGVDWEGVLWRANEPNLISSLTPVVNNAEKALYGKGKEKQKALREIYKAGLPKGSEKLWSYHDQFYWFVTLNIYRDELDPEAPNHIDWRNYLNIVDGVRNRSYDSIFKDYNYFNRPNSVKENVEKIENTGDIDVPLISITGSWDSLIFPSVHAKPYQKLVTKAGKGHLHRLYTIEKGNHVDSLVWNPATDPKQEVQPLLPYAHQAFDLLVDWVENKKQAPESKTIPTPKNKTHVIDLKSGEEVEPNSMGDN</sequence>
<evidence type="ECO:0000256" key="2">
    <source>
        <dbReference type="SAM" id="SignalP"/>
    </source>
</evidence>
<comment type="caution">
    <text evidence="3">The sequence shown here is derived from an EMBL/GenBank/DDBJ whole genome shotgun (WGS) entry which is preliminary data.</text>
</comment>
<dbReference type="InterPro" id="IPR029058">
    <property type="entry name" value="AB_hydrolase_fold"/>
</dbReference>
<accession>A0ABV8B355</accession>
<feature type="chain" id="PRO_5046556128" evidence="2">
    <location>
        <begin position="24"/>
        <end position="516"/>
    </location>
</feature>
<dbReference type="SUPFAM" id="SSF53474">
    <property type="entry name" value="alpha/beta-Hydrolases"/>
    <property type="match status" value="1"/>
</dbReference>
<organism evidence="3 4">
    <name type="scientific">Bacillus songklensis</name>
    <dbReference type="NCBI Taxonomy" id="1069116"/>
    <lineage>
        <taxon>Bacteria</taxon>
        <taxon>Bacillati</taxon>
        <taxon>Bacillota</taxon>
        <taxon>Bacilli</taxon>
        <taxon>Bacillales</taxon>
        <taxon>Bacillaceae</taxon>
        <taxon>Bacillus</taxon>
    </lineage>
</organism>
<keyword evidence="2" id="KW-0732">Signal</keyword>
<feature type="region of interest" description="Disordered" evidence="1">
    <location>
        <begin position="484"/>
        <end position="516"/>
    </location>
</feature>
<keyword evidence="3" id="KW-0378">Hydrolase</keyword>
<reference evidence="4" key="1">
    <citation type="journal article" date="2019" name="Int. J. Syst. Evol. Microbiol.">
        <title>The Global Catalogue of Microorganisms (GCM) 10K type strain sequencing project: providing services to taxonomists for standard genome sequencing and annotation.</title>
        <authorList>
            <consortium name="The Broad Institute Genomics Platform"/>
            <consortium name="The Broad Institute Genome Sequencing Center for Infectious Disease"/>
            <person name="Wu L."/>
            <person name="Ma J."/>
        </authorList>
    </citation>
    <scope>NUCLEOTIDE SEQUENCE [LARGE SCALE GENOMIC DNA]</scope>
    <source>
        <strain evidence="4">CCUG 61889</strain>
    </source>
</reference>
<dbReference type="Proteomes" id="UP001595752">
    <property type="component" value="Unassembled WGS sequence"/>
</dbReference>
<dbReference type="Gene3D" id="3.40.50.1820">
    <property type="entry name" value="alpha/beta hydrolase"/>
    <property type="match status" value="1"/>
</dbReference>
<name>A0ABV8B355_9BACI</name>
<dbReference type="GO" id="GO:0016787">
    <property type="term" value="F:hydrolase activity"/>
    <property type="evidence" value="ECO:0007669"/>
    <property type="project" value="UniProtKB-KW"/>
</dbReference>
<evidence type="ECO:0000313" key="4">
    <source>
        <dbReference type="Proteomes" id="UP001595752"/>
    </source>
</evidence>
<keyword evidence="4" id="KW-1185">Reference proteome</keyword>
<protein>
    <submittedName>
        <fullName evidence="3">Alpha/beta hydrolase</fullName>
    </submittedName>
</protein>